<keyword evidence="3" id="KW-1185">Reference proteome</keyword>
<feature type="compositionally biased region" description="Low complexity" evidence="1">
    <location>
        <begin position="347"/>
        <end position="371"/>
    </location>
</feature>
<feature type="region of interest" description="Disordered" evidence="1">
    <location>
        <begin position="535"/>
        <end position="569"/>
    </location>
</feature>
<dbReference type="Proteomes" id="UP001321749">
    <property type="component" value="Unassembled WGS sequence"/>
</dbReference>
<gene>
    <name evidence="2" type="ORF">QBC42DRAFT_311492</name>
</gene>
<feature type="region of interest" description="Disordered" evidence="1">
    <location>
        <begin position="598"/>
        <end position="705"/>
    </location>
</feature>
<evidence type="ECO:0000313" key="3">
    <source>
        <dbReference type="Proteomes" id="UP001321749"/>
    </source>
</evidence>
<feature type="compositionally biased region" description="Basic residues" evidence="1">
    <location>
        <begin position="468"/>
        <end position="477"/>
    </location>
</feature>
<feature type="compositionally biased region" description="Basic and acidic residues" evidence="1">
    <location>
        <begin position="1"/>
        <end position="13"/>
    </location>
</feature>
<feature type="compositionally biased region" description="Basic and acidic residues" evidence="1">
    <location>
        <begin position="598"/>
        <end position="627"/>
    </location>
</feature>
<organism evidence="2 3">
    <name type="scientific">Cladorrhinum samala</name>
    <dbReference type="NCBI Taxonomy" id="585594"/>
    <lineage>
        <taxon>Eukaryota</taxon>
        <taxon>Fungi</taxon>
        <taxon>Dikarya</taxon>
        <taxon>Ascomycota</taxon>
        <taxon>Pezizomycotina</taxon>
        <taxon>Sordariomycetes</taxon>
        <taxon>Sordariomycetidae</taxon>
        <taxon>Sordariales</taxon>
        <taxon>Podosporaceae</taxon>
        <taxon>Cladorrhinum</taxon>
    </lineage>
</organism>
<feature type="compositionally biased region" description="Pro residues" evidence="1">
    <location>
        <begin position="309"/>
        <end position="321"/>
    </location>
</feature>
<feature type="compositionally biased region" description="Pro residues" evidence="1">
    <location>
        <begin position="478"/>
        <end position="490"/>
    </location>
</feature>
<accession>A0AAV9HFR3</accession>
<feature type="region of interest" description="Disordered" evidence="1">
    <location>
        <begin position="1"/>
        <end position="87"/>
    </location>
</feature>
<sequence>MPEDFTVIREARPQNRAGTQSGNRGFPVPPQGHGSHPVPRVFVADPHHAGQHFPTREGGSQPFAPPSLDQHPKANTPVKISDVRNERPLEAEEARELLSEYQAYRFDRLDKDNDHGSRRRKPNWDRVMRTAVPETSKHGIAQTVRTLNKIGESAAEKRRQLTSSQKRQIELTLEELQKYDGHWYQTELVQIDDPVLFRPKEKNRDKERESDRGRAPSRQSQRVDIVYVFKRKPSSRRHRSKTGESKKTTMDSASFTAYFKRSPRPGVDPFMLLQYKDAPDQVRMPPKPQLPFAQNTATIHHEAGRHSQPIPPPPPPPPFQRAPPQVANRSPSPPPQARHSQRPFEAQSPVQGSGQRQPPSPSQKQGPQPLGQWPPPALGKPPATAVQPTPKPGIMKKPGPRELPPRQQQPPHSRDAHPNIDEPAHSEIFPMHDGDKENCSSSETSFESVDTPVPRHPRYGSHTVQAQPKHHQIHHFPPHPSALVPPPPPVQANLPAAQPHSQPDVTQILPKAYAAGRADSREEAIHMAERIAAAAVSSSPKHIPPPRVIHHRAGSPAAPIRRASLTPPRSGVRHLVPLEILERRERRGSLDIDHLRESRAHLDREEPSRTRIPRQDRRGSIDHDHHHPPQRLGFENLDLGSDDEESYSAFDYTEYHSRDNHRRRRSSASMGSSGSSGQYYYVSSSPIREERVVVGERQREYEKEKAKYYDEGVRERDREERMLRGGRLLRDEEKYRVKGRPRRDSGVDVAFREEYDDYKPARRVQHYGNSGKAYERRA</sequence>
<evidence type="ECO:0000313" key="2">
    <source>
        <dbReference type="EMBL" id="KAK4459490.1"/>
    </source>
</evidence>
<dbReference type="EMBL" id="MU865035">
    <property type="protein sequence ID" value="KAK4459490.1"/>
    <property type="molecule type" value="Genomic_DNA"/>
</dbReference>
<comment type="caution">
    <text evidence="2">The sequence shown here is derived from an EMBL/GenBank/DDBJ whole genome shotgun (WGS) entry which is preliminary data.</text>
</comment>
<feature type="compositionally biased region" description="Basic and acidic residues" evidence="1">
    <location>
        <begin position="198"/>
        <end position="214"/>
    </location>
</feature>
<evidence type="ECO:0000256" key="1">
    <source>
        <dbReference type="SAM" id="MobiDB-lite"/>
    </source>
</evidence>
<dbReference type="AlphaFoldDB" id="A0AAV9HFR3"/>
<feature type="compositionally biased region" description="Basic and acidic residues" evidence="1">
    <location>
        <begin position="687"/>
        <end position="705"/>
    </location>
</feature>
<reference evidence="2" key="2">
    <citation type="submission" date="2023-06" db="EMBL/GenBank/DDBJ databases">
        <authorList>
            <consortium name="Lawrence Berkeley National Laboratory"/>
            <person name="Mondo S.J."/>
            <person name="Hensen N."/>
            <person name="Bonometti L."/>
            <person name="Westerberg I."/>
            <person name="Brannstrom I.O."/>
            <person name="Guillou S."/>
            <person name="Cros-Aarteil S."/>
            <person name="Calhoun S."/>
            <person name="Haridas S."/>
            <person name="Kuo A."/>
            <person name="Pangilinan J."/>
            <person name="Riley R."/>
            <person name="Labutti K."/>
            <person name="Andreopoulos B."/>
            <person name="Lipzen A."/>
            <person name="Chen C."/>
            <person name="Yanf M."/>
            <person name="Daum C."/>
            <person name="Ng V."/>
            <person name="Clum A."/>
            <person name="Steindorff A."/>
            <person name="Ohm R."/>
            <person name="Martin F."/>
            <person name="Silar P."/>
            <person name="Natvig D."/>
            <person name="Lalanne C."/>
            <person name="Gautier V."/>
            <person name="Ament-Velasquez S.L."/>
            <person name="Kruys A."/>
            <person name="Hutchinson M.I."/>
            <person name="Powell A.J."/>
            <person name="Barry K."/>
            <person name="Miller A.N."/>
            <person name="Grigoriev I.V."/>
            <person name="Debuchy R."/>
            <person name="Gladieux P."/>
            <person name="Thoren M.H."/>
            <person name="Johannesson H."/>
        </authorList>
    </citation>
    <scope>NUCLEOTIDE SEQUENCE</scope>
    <source>
        <strain evidence="2">PSN324</strain>
    </source>
</reference>
<proteinExistence type="predicted"/>
<protein>
    <submittedName>
        <fullName evidence="2">Uncharacterized protein</fullName>
    </submittedName>
</protein>
<feature type="region of interest" description="Disordered" evidence="1">
    <location>
        <begin position="196"/>
        <end position="503"/>
    </location>
</feature>
<feature type="compositionally biased region" description="Basic and acidic residues" evidence="1">
    <location>
        <begin position="412"/>
        <end position="438"/>
    </location>
</feature>
<feature type="compositionally biased region" description="Polar residues" evidence="1">
    <location>
        <begin position="439"/>
        <end position="448"/>
    </location>
</feature>
<feature type="compositionally biased region" description="Low complexity" evidence="1">
    <location>
        <begin position="667"/>
        <end position="685"/>
    </location>
</feature>
<name>A0AAV9HFR3_9PEZI</name>
<feature type="compositionally biased region" description="Basic residues" evidence="1">
    <location>
        <begin position="229"/>
        <end position="240"/>
    </location>
</feature>
<reference evidence="2" key="1">
    <citation type="journal article" date="2023" name="Mol. Phylogenet. Evol.">
        <title>Genome-scale phylogeny and comparative genomics of the fungal order Sordariales.</title>
        <authorList>
            <person name="Hensen N."/>
            <person name="Bonometti L."/>
            <person name="Westerberg I."/>
            <person name="Brannstrom I.O."/>
            <person name="Guillou S."/>
            <person name="Cros-Aarteil S."/>
            <person name="Calhoun S."/>
            <person name="Haridas S."/>
            <person name="Kuo A."/>
            <person name="Mondo S."/>
            <person name="Pangilinan J."/>
            <person name="Riley R."/>
            <person name="LaButti K."/>
            <person name="Andreopoulos B."/>
            <person name="Lipzen A."/>
            <person name="Chen C."/>
            <person name="Yan M."/>
            <person name="Daum C."/>
            <person name="Ng V."/>
            <person name="Clum A."/>
            <person name="Steindorff A."/>
            <person name="Ohm R.A."/>
            <person name="Martin F."/>
            <person name="Silar P."/>
            <person name="Natvig D.O."/>
            <person name="Lalanne C."/>
            <person name="Gautier V."/>
            <person name="Ament-Velasquez S.L."/>
            <person name="Kruys A."/>
            <person name="Hutchinson M.I."/>
            <person name="Powell A.J."/>
            <person name="Barry K."/>
            <person name="Miller A.N."/>
            <person name="Grigoriev I.V."/>
            <person name="Debuchy R."/>
            <person name="Gladieux P."/>
            <person name="Hiltunen Thoren M."/>
            <person name="Johannesson H."/>
        </authorList>
    </citation>
    <scope>NUCLEOTIDE SEQUENCE</scope>
    <source>
        <strain evidence="2">PSN324</strain>
    </source>
</reference>